<name>A0A964T610_9HYPH</name>
<reference evidence="2" key="1">
    <citation type="submission" date="2019-03" db="EMBL/GenBank/DDBJ databases">
        <title>Afifella sp. nov., isolated from activated sludge.</title>
        <authorList>
            <person name="Li Q."/>
            <person name="Liu Y."/>
        </authorList>
    </citation>
    <scope>NUCLEOTIDE SEQUENCE</scope>
    <source>
        <strain evidence="2">L72</strain>
    </source>
</reference>
<organism evidence="2 3">
    <name type="scientific">Propylenella binzhouense</name>
    <dbReference type="NCBI Taxonomy" id="2555902"/>
    <lineage>
        <taxon>Bacteria</taxon>
        <taxon>Pseudomonadati</taxon>
        <taxon>Pseudomonadota</taxon>
        <taxon>Alphaproteobacteria</taxon>
        <taxon>Hyphomicrobiales</taxon>
        <taxon>Propylenellaceae</taxon>
        <taxon>Propylenella</taxon>
    </lineage>
</organism>
<keyword evidence="3" id="KW-1185">Reference proteome</keyword>
<protein>
    <submittedName>
        <fullName evidence="2">DUF1127 domain-containing protein</fullName>
    </submittedName>
</protein>
<dbReference type="InterPro" id="IPR009506">
    <property type="entry name" value="YjiS-like"/>
</dbReference>
<accession>A0A964T610</accession>
<evidence type="ECO:0000259" key="1">
    <source>
        <dbReference type="Pfam" id="PF06568"/>
    </source>
</evidence>
<gene>
    <name evidence="2" type="ORF">E4O86_10145</name>
</gene>
<comment type="caution">
    <text evidence="2">The sequence shown here is derived from an EMBL/GenBank/DDBJ whole genome shotgun (WGS) entry which is preliminary data.</text>
</comment>
<dbReference type="OrthoDB" id="9812448at2"/>
<dbReference type="EMBL" id="SPKJ01000028">
    <property type="protein sequence ID" value="MYZ48072.1"/>
    <property type="molecule type" value="Genomic_DNA"/>
</dbReference>
<dbReference type="Proteomes" id="UP000773614">
    <property type="component" value="Unassembled WGS sequence"/>
</dbReference>
<proteinExistence type="predicted"/>
<evidence type="ECO:0000313" key="3">
    <source>
        <dbReference type="Proteomes" id="UP000773614"/>
    </source>
</evidence>
<evidence type="ECO:0000313" key="2">
    <source>
        <dbReference type="EMBL" id="MYZ48072.1"/>
    </source>
</evidence>
<dbReference type="Pfam" id="PF06568">
    <property type="entry name" value="YjiS-like"/>
    <property type="match status" value="1"/>
</dbReference>
<dbReference type="AlphaFoldDB" id="A0A964T610"/>
<feature type="domain" description="YjiS-like" evidence="1">
    <location>
        <begin position="40"/>
        <end position="67"/>
    </location>
</feature>
<sequence>MVTIDTFRIAKIAEAFLPGRAAGWRGVAAMVSEGLATMAAKRRSRRALLALTDDQLKDIGLSRADAHREGLRPFWD</sequence>